<proteinExistence type="predicted"/>
<name>A0A9X3AFU4_9PSEU</name>
<organism evidence="2 3">
    <name type="scientific">Umezawaea endophytica</name>
    <dbReference type="NCBI Taxonomy" id="1654476"/>
    <lineage>
        <taxon>Bacteria</taxon>
        <taxon>Bacillati</taxon>
        <taxon>Actinomycetota</taxon>
        <taxon>Actinomycetes</taxon>
        <taxon>Pseudonocardiales</taxon>
        <taxon>Pseudonocardiaceae</taxon>
        <taxon>Umezawaea</taxon>
    </lineage>
</organism>
<comment type="caution">
    <text evidence="2">The sequence shown here is derived from an EMBL/GenBank/DDBJ whole genome shotgun (WGS) entry which is preliminary data.</text>
</comment>
<reference evidence="2" key="1">
    <citation type="submission" date="2022-08" db="EMBL/GenBank/DDBJ databases">
        <authorList>
            <person name="Tistechok S."/>
            <person name="Samborskyy M."/>
            <person name="Roman I."/>
        </authorList>
    </citation>
    <scope>NUCLEOTIDE SEQUENCE</scope>
    <source>
        <strain evidence="2">DSM 103496</strain>
    </source>
</reference>
<dbReference type="RefSeq" id="WP_259624683.1">
    <property type="nucleotide sequence ID" value="NZ_JANYMP010000009.1"/>
</dbReference>
<dbReference type="Pfam" id="PF02771">
    <property type="entry name" value="Acyl-CoA_dh_N"/>
    <property type="match status" value="1"/>
</dbReference>
<evidence type="ECO:0000313" key="2">
    <source>
        <dbReference type="EMBL" id="MCS7479177.1"/>
    </source>
</evidence>
<dbReference type="InterPro" id="IPR013786">
    <property type="entry name" value="AcylCoA_DH/ox_N"/>
</dbReference>
<dbReference type="EMBL" id="JANYMP010000009">
    <property type="protein sequence ID" value="MCS7479177.1"/>
    <property type="molecule type" value="Genomic_DNA"/>
</dbReference>
<gene>
    <name evidence="2" type="ORF">NZH93_20140</name>
</gene>
<evidence type="ECO:0000313" key="3">
    <source>
        <dbReference type="Proteomes" id="UP001141259"/>
    </source>
</evidence>
<dbReference type="SUPFAM" id="SSF56645">
    <property type="entry name" value="Acyl-CoA dehydrogenase NM domain-like"/>
    <property type="match status" value="1"/>
</dbReference>
<dbReference type="InterPro" id="IPR009100">
    <property type="entry name" value="AcylCoA_DH/oxidase_NM_dom_sf"/>
</dbReference>
<sequence>MSERWEEAVIETAELLIAAARTLTAEAAQAERDRRLTETGLTAVRASGAFALSAPRDCGGVDADLTTRVRVLAELGRTCPSTAWVVATTAETKIALQTVLSGRVRSEVFDDPDAVMCAAGPGRCGARRPASQRALELRLGM</sequence>
<evidence type="ECO:0000259" key="1">
    <source>
        <dbReference type="Pfam" id="PF02771"/>
    </source>
</evidence>
<dbReference type="GO" id="GO:0016627">
    <property type="term" value="F:oxidoreductase activity, acting on the CH-CH group of donors"/>
    <property type="evidence" value="ECO:0007669"/>
    <property type="project" value="InterPro"/>
</dbReference>
<dbReference type="InterPro" id="IPR037069">
    <property type="entry name" value="AcylCoA_DH/ox_N_sf"/>
</dbReference>
<protein>
    <submittedName>
        <fullName evidence="2">Acyl-CoA dehydrogenase family protein</fullName>
    </submittedName>
</protein>
<dbReference type="GO" id="GO:0050660">
    <property type="term" value="F:flavin adenine dinucleotide binding"/>
    <property type="evidence" value="ECO:0007669"/>
    <property type="project" value="InterPro"/>
</dbReference>
<keyword evidence="3" id="KW-1185">Reference proteome</keyword>
<dbReference type="Proteomes" id="UP001141259">
    <property type="component" value="Unassembled WGS sequence"/>
</dbReference>
<feature type="domain" description="Acyl-CoA dehydrogenase/oxidase N-terminal" evidence="1">
    <location>
        <begin position="19"/>
        <end position="88"/>
    </location>
</feature>
<accession>A0A9X3AFU4</accession>
<dbReference type="AlphaFoldDB" id="A0A9X3AFU4"/>
<dbReference type="Gene3D" id="1.10.540.10">
    <property type="entry name" value="Acyl-CoA dehydrogenase/oxidase, N-terminal domain"/>
    <property type="match status" value="1"/>
</dbReference>